<dbReference type="InterPro" id="IPR059018">
    <property type="entry name" value="HEAT_URB1"/>
</dbReference>
<feature type="region of interest" description="Disordered" evidence="1">
    <location>
        <begin position="1897"/>
        <end position="1923"/>
    </location>
</feature>
<dbReference type="InterPro" id="IPR039844">
    <property type="entry name" value="URB1"/>
</dbReference>
<dbReference type="GO" id="GO:0000466">
    <property type="term" value="P:maturation of 5.8S rRNA from tricistronic rRNA transcript (SSU-rRNA, 5.8S rRNA, LSU-rRNA)"/>
    <property type="evidence" value="ECO:0007669"/>
    <property type="project" value="TreeGrafter"/>
</dbReference>
<organism evidence="5 6">
    <name type="scientific">Oncorhynchus kisutch</name>
    <name type="common">Coho salmon</name>
    <name type="synonym">Salmo kisutch</name>
    <dbReference type="NCBI Taxonomy" id="8019"/>
    <lineage>
        <taxon>Eukaryota</taxon>
        <taxon>Metazoa</taxon>
        <taxon>Chordata</taxon>
        <taxon>Craniata</taxon>
        <taxon>Vertebrata</taxon>
        <taxon>Euteleostomi</taxon>
        <taxon>Actinopterygii</taxon>
        <taxon>Neopterygii</taxon>
        <taxon>Teleostei</taxon>
        <taxon>Protacanthopterygii</taxon>
        <taxon>Salmoniformes</taxon>
        <taxon>Salmonidae</taxon>
        <taxon>Salmoninae</taxon>
        <taxon>Oncorhynchus</taxon>
    </lineage>
</organism>
<protein>
    <submittedName>
        <fullName evidence="5">URB1 ribosome biogenesis homolog</fullName>
    </submittedName>
</protein>
<evidence type="ECO:0000313" key="6">
    <source>
        <dbReference type="Proteomes" id="UP000694557"/>
    </source>
</evidence>
<feature type="compositionally biased region" description="Basic and acidic residues" evidence="1">
    <location>
        <begin position="1"/>
        <end position="15"/>
    </location>
</feature>
<feature type="region of interest" description="Disordered" evidence="1">
    <location>
        <begin position="1"/>
        <end position="22"/>
    </location>
</feature>
<feature type="domain" description="URB1 C-terminal" evidence="3">
    <location>
        <begin position="1674"/>
        <end position="1863"/>
    </location>
</feature>
<evidence type="ECO:0000256" key="1">
    <source>
        <dbReference type="SAM" id="MobiDB-lite"/>
    </source>
</evidence>
<dbReference type="InterPro" id="IPR032436">
    <property type="entry name" value="URB1_C"/>
</dbReference>
<feature type="compositionally biased region" description="Basic and acidic residues" evidence="1">
    <location>
        <begin position="2023"/>
        <end position="2032"/>
    </location>
</feature>
<proteinExistence type="predicted"/>
<feature type="region of interest" description="Disordered" evidence="1">
    <location>
        <begin position="2088"/>
        <end position="2110"/>
    </location>
</feature>
<dbReference type="Ensembl" id="ENSOKIT00005037510.1">
    <property type="protein sequence ID" value="ENSOKIP00005035534.1"/>
    <property type="gene ID" value="ENSOKIG00005015140.1"/>
</dbReference>
<dbReference type="GO" id="GO:0000463">
    <property type="term" value="P:maturation of LSU-rRNA from tricistronic rRNA transcript (SSU-rRNA, 5.8S rRNA, LSU-rRNA)"/>
    <property type="evidence" value="ECO:0007669"/>
    <property type="project" value="TreeGrafter"/>
</dbReference>
<sequence length="2316" mass="258417">MGKKRSSEDVDESKTHAKKGKVSETAEFNGTVFKAMLKEPTKAMKGLDTFITTAKKLPCPDLYDVVEGYIKISMECSEIFKLLEGDKQMESEMMLIFQSLEMILLRTASDLSHFSMVGFTIVKKAVSSYMKLIQTSLHSENHRFVRHCLSFLSAMVSQGADTAREVFSHFHFTKGLSALAKRKDKMGRPDVRMAYTQFALSFLVSGDNVTIGQLLEMKDFLPDILSSGLKEDRISTVNLILSTLQTKVVQRQAISKTQKVRFFTPSLLAQIASLYRWNGIVDASTDDSKMAENAEEAGKMVVRKLVHNFLLNLCCSRKHGISFYDPSFGTAGRAGNIVLLQFVVGLKQATEDDLVSDLMVNILRVSPDILPRFFKETQYSFIPRLKSAWTDNITLLKKIYESQPEVSKAFQTREVVPLPRLLSMVLVTSLPPVCNKAFFTQGINFANAVVQHTTLSLMSFLLKRAQRNIELCLDRSVWLASDLYTPATMQDFTQQYREALGKVLPDMTSIVSKWQSLTKKEKGGNEGKKEGDVKEDATKVEQPAPSGPESPEVIVLKALILQVMCLYQKVVPHLVSQSKFDFSKLLKGIVSEKGMREEVHPVLQHQILQLALDLPASKFSWFRVQDHVETGSGEKSVFFLLLKMFVSSNNSHLKMSTRKLVVKVLKDSGVFEYTWSELELWLKHLDRLQTDQQDTVIHFLERVLMCLVCNPYTYTDKVASLVQEAAYLQANLSGQDGDTASIPISHIDDVLDMVDVIMEGSEGETEELGPALSDDLILQTFPFSAVVPAVLEARNKLPATYRTEKGVIYDYMATVLCDVLHCQRDPLPLSLALLQYDKELNSSEDPGPPHHSIIHLHHYYTSWLPQQAREPLFQSCESPFHVSPSPVTFTGLLKTAYTQGASALLEDSFRWRLEKSLVTMEMAEYPVAAKQILLYIKTTVDNCSRLSIDTGLLELNVLMGVLQGLMLRLQSTQEPTEEKEAEPMVEGETEPMVEGETEPMVADQKSAETAETMAVDLKVAAETEPIAMDQDTATVVDPAKAAEPKAVDLLNGSELFLEVNPSSEAEDDHSLVVLSVLSSILKHPCIEQWFLSLELSSVPPTSLNPVRLKLLCAQLSDCILGLLQSSASVLRPLNSLHLLSPYLEAVSRALLRELGETGERRETDKESRPVRAFMALHAYMEPSLLQELVSSLLLLPKEALITPGEGEEDREKSPRAAELSVYGRTALQVLTETTSSTDASSSGSPVLLLSQAHLQGLATLLLSCSSPSLETFLLQALRTQPGNAKLLHTDILLHCLQGPLTAATQALGVALLQNCSAHRLCFEVWCLQPQHLETLTDQVETFLPLVNSYLQTAAREDLARPKEVQTAVLKALKKALFPRLSLSVLGQETGEALGPVEVVEALSSLVRLTAKVKDIRELIASLPAALQKLDGFERCRYRDPNFLSTLNKMLDLMYGGSEGPKDLVPLPTIHMMASSHSLFLPIMLGDEEDLSGNTQVKGPEQDLSGNTQVKEALVSLLLSLVKRSPAVCSSSHFVVLLGGYGATLSTTDQNLLLLLQEYERNGISLVDFQCMLWGPAAVEHHKARRSLGVSLWQQPSSEDLLALLSPDTMINTITHFPLQRRIILQEGKELIFKDEEVKDLGSVYDPCFLLPLFSAMLQPESVIDCLKFVSSHGLGVTMVSLSSYDPKLRAAAYQVLASYHHHLEAARFREKRQLLYLLDMVKNGIRQQNLRMPFILTTYITKVARQMLKPEEHMYVVVNRFLLSHQCLDFRRVPEFFKLFYSCDMEHKMEREWILSVLEEGLKDRQCYDLLDQQGIFQTLLGFCCSPLCDQHTQTLIVRVLHQAGRVTKAAYNLTKGHGLLTWILQLLERRHVDQGLLSAVVELLHVLWFTNLGQKETRGEGASSSSSSTAKEDKPQGHSTPKVLPLPLISQFLCVATTIIRHLRLVKAGQLSLYLQTLSSILQHCGTALGVHGEAGWLTLRPQALSSQDALALLHRWSTLTHNAPLLSQLQTVAEKHKVKELLGSGREKGRGRSSSVQVQVRSHSRPKEEEEEGEVERREEEKTLLEKCIPHLRNIFTHWEPVSLACPPSSTASPPPSPDPHTPTSTPLANTTAHLLTRWFLNSLVEGASTYEDKRTVHFLRWFQKTVLSHRFIVDLVLADPAVRVDLLRLYHQACEPQAQAQTQPQTQPQAQISSRVEHVQLFTNIMIQLLESRGCTESDLHRAVLTACSLGTTCDDQTTKEGLMLLSLYIHEMWSGAKSPELFLNHVRLANEIQGSIGTKDQKKKSKRRSQTHTALRTICSDLLSGLQSTVAP</sequence>
<feature type="region of interest" description="Disordered" evidence="1">
    <location>
        <begin position="972"/>
        <end position="999"/>
    </location>
</feature>
<accession>A0A8C7FYS8</accession>
<dbReference type="GO" id="GO:0005730">
    <property type="term" value="C:nucleolus"/>
    <property type="evidence" value="ECO:0007669"/>
    <property type="project" value="TreeGrafter"/>
</dbReference>
<feature type="domain" description="URB1 central HEAT repeat" evidence="4">
    <location>
        <begin position="621"/>
        <end position="726"/>
    </location>
</feature>
<feature type="compositionally biased region" description="Low complexity" evidence="1">
    <location>
        <begin position="2034"/>
        <end position="2043"/>
    </location>
</feature>
<gene>
    <name evidence="5" type="primary">URB1</name>
    <name evidence="5" type="synonym">urb1</name>
</gene>
<evidence type="ECO:0000313" key="5">
    <source>
        <dbReference type="Ensembl" id="ENSOKIP00005035534.1"/>
    </source>
</evidence>
<reference evidence="5" key="1">
    <citation type="submission" date="2025-08" db="UniProtKB">
        <authorList>
            <consortium name="Ensembl"/>
        </authorList>
    </citation>
    <scope>IDENTIFICATION</scope>
</reference>
<dbReference type="Pfam" id="PF26140">
    <property type="entry name" value="HEAT_URB1"/>
    <property type="match status" value="1"/>
</dbReference>
<dbReference type="Pfam" id="PF11707">
    <property type="entry name" value="Npa1"/>
    <property type="match status" value="1"/>
</dbReference>
<dbReference type="GeneTree" id="ENSGT00390000014210"/>
<feature type="domain" description="URB1 N-terminal" evidence="2">
    <location>
        <begin position="76"/>
        <end position="392"/>
    </location>
</feature>
<dbReference type="PANTHER" id="PTHR13500:SF0">
    <property type="entry name" value="NUCLEOLAR PRE-RIBOSOMAL-ASSOCIATED PROTEIN 1"/>
    <property type="match status" value="1"/>
</dbReference>
<reference evidence="5" key="2">
    <citation type="submission" date="2025-09" db="UniProtKB">
        <authorList>
            <consortium name="Ensembl"/>
        </authorList>
    </citation>
    <scope>IDENTIFICATION</scope>
</reference>
<dbReference type="Proteomes" id="UP000694557">
    <property type="component" value="Unassembled WGS sequence"/>
</dbReference>
<feature type="compositionally biased region" description="Acidic residues" evidence="1">
    <location>
        <begin position="983"/>
        <end position="997"/>
    </location>
</feature>
<dbReference type="InterPro" id="IPR021714">
    <property type="entry name" value="URB1_N"/>
</dbReference>
<feature type="compositionally biased region" description="Basic and acidic residues" evidence="1">
    <location>
        <begin position="518"/>
        <end position="539"/>
    </location>
</feature>
<feature type="region of interest" description="Disordered" evidence="1">
    <location>
        <begin position="2023"/>
        <end position="2062"/>
    </location>
</feature>
<evidence type="ECO:0000259" key="2">
    <source>
        <dbReference type="Pfam" id="PF11707"/>
    </source>
</evidence>
<evidence type="ECO:0000259" key="3">
    <source>
        <dbReference type="Pfam" id="PF16201"/>
    </source>
</evidence>
<feature type="region of interest" description="Disordered" evidence="1">
    <location>
        <begin position="518"/>
        <end position="549"/>
    </location>
</feature>
<evidence type="ECO:0000259" key="4">
    <source>
        <dbReference type="Pfam" id="PF26140"/>
    </source>
</evidence>
<dbReference type="Pfam" id="PF16201">
    <property type="entry name" value="NopRA1"/>
    <property type="match status" value="1"/>
</dbReference>
<name>A0A8C7FYS8_ONCKI</name>
<keyword evidence="6" id="KW-1185">Reference proteome</keyword>
<dbReference type="PANTHER" id="PTHR13500">
    <property type="entry name" value="NUCLEOLAR PRERIBOSOMAL-ASSOCIATED PROTEIN 1"/>
    <property type="match status" value="1"/>
</dbReference>